<keyword evidence="6" id="KW-1185">Reference proteome</keyword>
<dbReference type="EMBL" id="KN831770">
    <property type="protein sequence ID" value="KIM46826.1"/>
    <property type="molecule type" value="Genomic_DNA"/>
</dbReference>
<feature type="domain" description="Peptidase C14 caspase" evidence="4">
    <location>
        <begin position="12"/>
        <end position="224"/>
    </location>
</feature>
<dbReference type="AlphaFoldDB" id="A0A0C3CSF0"/>
<gene>
    <name evidence="5" type="ORF">M413DRAFT_23171</name>
</gene>
<reference evidence="6" key="2">
    <citation type="submission" date="2015-01" db="EMBL/GenBank/DDBJ databases">
        <title>Evolutionary Origins and Diversification of the Mycorrhizal Mutualists.</title>
        <authorList>
            <consortium name="DOE Joint Genome Institute"/>
            <consortium name="Mycorrhizal Genomics Consortium"/>
            <person name="Kohler A."/>
            <person name="Kuo A."/>
            <person name="Nagy L.G."/>
            <person name="Floudas D."/>
            <person name="Copeland A."/>
            <person name="Barry K.W."/>
            <person name="Cichocki N."/>
            <person name="Veneault-Fourrey C."/>
            <person name="LaButti K."/>
            <person name="Lindquist E.A."/>
            <person name="Lipzen A."/>
            <person name="Lundell T."/>
            <person name="Morin E."/>
            <person name="Murat C."/>
            <person name="Riley R."/>
            <person name="Ohm R."/>
            <person name="Sun H."/>
            <person name="Tunlid A."/>
            <person name="Henrissat B."/>
            <person name="Grigoriev I.V."/>
            <person name="Hibbett D.S."/>
            <person name="Martin F."/>
        </authorList>
    </citation>
    <scope>NUCLEOTIDE SEQUENCE [LARGE SCALE GENOMIC DNA]</scope>
    <source>
        <strain evidence="6">h7</strain>
    </source>
</reference>
<protein>
    <recommendedName>
        <fullName evidence="4">Peptidase C14 caspase domain-containing protein</fullName>
    </recommendedName>
</protein>
<comment type="similarity">
    <text evidence="1">Belongs to the peptidase C14B family.</text>
</comment>
<evidence type="ECO:0000256" key="1">
    <source>
        <dbReference type="ARBA" id="ARBA00009005"/>
    </source>
</evidence>
<dbReference type="GO" id="GO:0005737">
    <property type="term" value="C:cytoplasm"/>
    <property type="evidence" value="ECO:0007669"/>
    <property type="project" value="TreeGrafter"/>
</dbReference>
<evidence type="ECO:0000256" key="3">
    <source>
        <dbReference type="ARBA" id="ARBA00022807"/>
    </source>
</evidence>
<evidence type="ECO:0000259" key="4">
    <source>
        <dbReference type="Pfam" id="PF00656"/>
    </source>
</evidence>
<dbReference type="InterPro" id="IPR029030">
    <property type="entry name" value="Caspase-like_dom_sf"/>
</dbReference>
<keyword evidence="3" id="KW-0788">Thiol protease</keyword>
<dbReference type="Proteomes" id="UP000053424">
    <property type="component" value="Unassembled WGS sequence"/>
</dbReference>
<dbReference type="SUPFAM" id="SSF52129">
    <property type="entry name" value="Caspase-like"/>
    <property type="match status" value="1"/>
</dbReference>
<keyword evidence="3" id="KW-0378">Hydrolase</keyword>
<evidence type="ECO:0000256" key="2">
    <source>
        <dbReference type="ARBA" id="ARBA00022703"/>
    </source>
</evidence>
<reference evidence="5 6" key="1">
    <citation type="submission" date="2014-04" db="EMBL/GenBank/DDBJ databases">
        <authorList>
            <consortium name="DOE Joint Genome Institute"/>
            <person name="Kuo A."/>
            <person name="Gay G."/>
            <person name="Dore J."/>
            <person name="Kohler A."/>
            <person name="Nagy L.G."/>
            <person name="Floudas D."/>
            <person name="Copeland A."/>
            <person name="Barry K.W."/>
            <person name="Cichocki N."/>
            <person name="Veneault-Fourrey C."/>
            <person name="LaButti K."/>
            <person name="Lindquist E.A."/>
            <person name="Lipzen A."/>
            <person name="Lundell T."/>
            <person name="Morin E."/>
            <person name="Murat C."/>
            <person name="Sun H."/>
            <person name="Tunlid A."/>
            <person name="Henrissat B."/>
            <person name="Grigoriev I.V."/>
            <person name="Hibbett D.S."/>
            <person name="Martin F."/>
            <person name="Nordberg H.P."/>
            <person name="Cantor M.N."/>
            <person name="Hua S.X."/>
        </authorList>
    </citation>
    <scope>NUCLEOTIDE SEQUENCE [LARGE SCALE GENOMIC DNA]</scope>
    <source>
        <strain evidence="6">h7</strain>
    </source>
</reference>
<dbReference type="GO" id="GO:0006508">
    <property type="term" value="P:proteolysis"/>
    <property type="evidence" value="ECO:0007669"/>
    <property type="project" value="InterPro"/>
</dbReference>
<evidence type="ECO:0000313" key="6">
    <source>
        <dbReference type="Proteomes" id="UP000053424"/>
    </source>
</evidence>
<dbReference type="PANTHER" id="PTHR48104">
    <property type="entry name" value="METACASPASE-4"/>
    <property type="match status" value="1"/>
</dbReference>
<dbReference type="OrthoDB" id="3223806at2759"/>
<proteinExistence type="inferred from homology"/>
<dbReference type="GO" id="GO:0004197">
    <property type="term" value="F:cysteine-type endopeptidase activity"/>
    <property type="evidence" value="ECO:0007669"/>
    <property type="project" value="InterPro"/>
</dbReference>
<keyword evidence="3" id="KW-0645">Protease</keyword>
<keyword evidence="2" id="KW-0053">Apoptosis</keyword>
<evidence type="ECO:0000313" key="5">
    <source>
        <dbReference type="EMBL" id="KIM46826.1"/>
    </source>
</evidence>
<accession>A0A0C3CSF0</accession>
<dbReference type="PANTHER" id="PTHR48104:SF30">
    <property type="entry name" value="METACASPASE-1"/>
    <property type="match status" value="1"/>
</dbReference>
<organism evidence="5 6">
    <name type="scientific">Hebeloma cylindrosporum</name>
    <dbReference type="NCBI Taxonomy" id="76867"/>
    <lineage>
        <taxon>Eukaryota</taxon>
        <taxon>Fungi</taxon>
        <taxon>Dikarya</taxon>
        <taxon>Basidiomycota</taxon>
        <taxon>Agaricomycotina</taxon>
        <taxon>Agaricomycetes</taxon>
        <taxon>Agaricomycetidae</taxon>
        <taxon>Agaricales</taxon>
        <taxon>Agaricineae</taxon>
        <taxon>Hymenogastraceae</taxon>
        <taxon>Hebeloma</taxon>
    </lineage>
</organism>
<dbReference type="Gene3D" id="3.40.50.1460">
    <property type="match status" value="1"/>
</dbReference>
<dbReference type="Pfam" id="PF00656">
    <property type="entry name" value="Peptidase_C14"/>
    <property type="match status" value="1"/>
</dbReference>
<name>A0A0C3CSF0_HEBCY</name>
<dbReference type="GO" id="GO:0006915">
    <property type="term" value="P:apoptotic process"/>
    <property type="evidence" value="ECO:0007669"/>
    <property type="project" value="UniProtKB-KW"/>
</dbReference>
<dbReference type="InterPro" id="IPR011600">
    <property type="entry name" value="Pept_C14_caspase"/>
</dbReference>
<dbReference type="HOGENOM" id="CLU_011935_1_0_1"/>
<sequence length="637" mass="69697">MSMKSRPEPRLFALVIGIGKYALKIFNDLPGAVPDANKIFNWLVNDLQVPRNQVCLITDEAASRAGIISALEAFRSDNRINEGDPIFIYYAGHGAGIPPPDDWECGGPGRKIQILVPQDYSPESNIHGIPDHVLGWLIHRIAEKKGDNITVVLDCCHSGSGTRSDPFTRVRCVELEPSMASFERPPRPVSLESHVLIAACGESELAREANGQGAFTGEFLELVRGFPLDALTYRDIPTRIKIPGQNPQVEGVNQHRYIFNSKAPSSDRPSHRARYDTASGLFLLNAGAAHGITIGAEFAFYADDSHLASRKPLHTFIVNNSASFFSTLRATSDASCQSIPTGFAVFQVKPALGNTFRLYLSEEHNSAGLTSVCHEILQTVHNVEFVNSPDDAHLEISVRDNQAIVSVRDRKAVAYGFDHEFPTMKATSLISFLEKGGCFYRERDRGTRSDSEVAKIVALDFYKLGATHSKFEDICEAQFGESGPNLHSADTIDFRVEEGCVYGVKLTNMGPHDLYPTLLYLDSSDLSIKTYYEPPFSGSNILEAPLKRNGGTLTIGYGSGGMPPFLYTVPGRCNVGFLKLLVSTRSIHSTAGTWPCLCRLEADGPSTLDGGETWGTLTIPMIQRRSLAQTSSSIATF</sequence>
<dbReference type="InterPro" id="IPR050452">
    <property type="entry name" value="Metacaspase"/>
</dbReference>